<keyword evidence="1" id="KW-1133">Transmembrane helix</keyword>
<gene>
    <name evidence="2" type="ORF">JOF34_001561</name>
</gene>
<protein>
    <recommendedName>
        <fullName evidence="4">Acyl-CoA synthetase</fullName>
    </recommendedName>
</protein>
<keyword evidence="3" id="KW-1185">Reference proteome</keyword>
<feature type="transmembrane region" description="Helical" evidence="1">
    <location>
        <begin position="12"/>
        <end position="33"/>
    </location>
</feature>
<proteinExistence type="predicted"/>
<evidence type="ECO:0000313" key="3">
    <source>
        <dbReference type="Proteomes" id="UP001519362"/>
    </source>
</evidence>
<sequence>MPARSVTPRDARVVLVLRALIVAVAALTATFVQERTGEFSLLLFQVFAGAMAILLWGFVAYRRGNVDRIYGILGAVHALALIAGFLPWGDAATRFHWVLIAWAVVAGSAELMSGRRARDIGEQERRDRLVVGALTLLLAVVSLVVSPQYSLDYFIEDAGRTFTLTGTIIGVGLFGGWAAIVAVYLGIGAASPAPVATHKDES</sequence>
<evidence type="ECO:0000256" key="1">
    <source>
        <dbReference type="SAM" id="Phobius"/>
    </source>
</evidence>
<dbReference type="EMBL" id="JAGIOL010000001">
    <property type="protein sequence ID" value="MBP2436975.1"/>
    <property type="molecule type" value="Genomic_DNA"/>
</dbReference>
<keyword evidence="1" id="KW-0812">Transmembrane</keyword>
<accession>A0ABS4ZI79</accession>
<dbReference type="Proteomes" id="UP001519362">
    <property type="component" value="Unassembled WGS sequence"/>
</dbReference>
<evidence type="ECO:0008006" key="4">
    <source>
        <dbReference type="Google" id="ProtNLM"/>
    </source>
</evidence>
<feature type="transmembrane region" description="Helical" evidence="1">
    <location>
        <begin position="129"/>
        <end position="150"/>
    </location>
</feature>
<name>A0ABS4ZI79_9MICO</name>
<feature type="transmembrane region" description="Helical" evidence="1">
    <location>
        <begin position="39"/>
        <end position="61"/>
    </location>
</feature>
<dbReference type="RefSeq" id="WP_165135069.1">
    <property type="nucleotide sequence ID" value="NZ_CP049253.1"/>
</dbReference>
<feature type="transmembrane region" description="Helical" evidence="1">
    <location>
        <begin position="162"/>
        <end position="187"/>
    </location>
</feature>
<feature type="transmembrane region" description="Helical" evidence="1">
    <location>
        <begin position="68"/>
        <end position="89"/>
    </location>
</feature>
<feature type="transmembrane region" description="Helical" evidence="1">
    <location>
        <begin position="95"/>
        <end position="113"/>
    </location>
</feature>
<evidence type="ECO:0000313" key="2">
    <source>
        <dbReference type="EMBL" id="MBP2436975.1"/>
    </source>
</evidence>
<organism evidence="2 3">
    <name type="scientific">Microbacterium amylolyticum</name>
    <dbReference type="NCBI Taxonomy" id="936337"/>
    <lineage>
        <taxon>Bacteria</taxon>
        <taxon>Bacillati</taxon>
        <taxon>Actinomycetota</taxon>
        <taxon>Actinomycetes</taxon>
        <taxon>Micrococcales</taxon>
        <taxon>Microbacteriaceae</taxon>
        <taxon>Microbacterium</taxon>
    </lineage>
</organism>
<comment type="caution">
    <text evidence="2">The sequence shown here is derived from an EMBL/GenBank/DDBJ whole genome shotgun (WGS) entry which is preliminary data.</text>
</comment>
<reference evidence="2 3" key="1">
    <citation type="submission" date="2021-03" db="EMBL/GenBank/DDBJ databases">
        <title>Sequencing the genomes of 1000 actinobacteria strains.</title>
        <authorList>
            <person name="Klenk H.-P."/>
        </authorList>
    </citation>
    <scope>NUCLEOTIDE SEQUENCE [LARGE SCALE GENOMIC DNA]</scope>
    <source>
        <strain evidence="2 3">DSM 24221</strain>
    </source>
</reference>
<keyword evidence="1" id="KW-0472">Membrane</keyword>